<accession>A0A7Z7LE87</accession>
<sequence>MFEKIDYWVTAASYADRKGTWLLEAALIHPNIGESHEFNEEWTREQILEKCDVFVFCTIAKNEKGEWKRMEQVRKIKTEQGEFLRVDGKVKAGDQLGLLPTIEEVL</sequence>
<dbReference type="Proteomes" id="UP000250796">
    <property type="component" value="Chromosome MESINF"/>
</dbReference>
<evidence type="ECO:0000313" key="1">
    <source>
        <dbReference type="EMBL" id="SSC12380.1"/>
    </source>
</evidence>
<protein>
    <submittedName>
        <fullName evidence="1">Uncharacterized protein</fullName>
    </submittedName>
</protein>
<reference evidence="1 2" key="1">
    <citation type="submission" date="2017-01" db="EMBL/GenBank/DDBJ databases">
        <authorList>
            <person name="Erauso G."/>
        </authorList>
    </citation>
    <scope>NUCLEOTIDE SEQUENCE [LARGE SCALE GENOMIC DNA]</scope>
    <source>
        <strain evidence="1">MESINF1</strain>
    </source>
</reference>
<dbReference type="AlphaFoldDB" id="A0A7Z7LE87"/>
<dbReference type="RefSeq" id="WP_169698716.1">
    <property type="nucleotide sequence ID" value="NZ_LS974202.1"/>
</dbReference>
<organism evidence="1 2">
    <name type="scientific">Mesotoga infera</name>
    <dbReference type="NCBI Taxonomy" id="1236046"/>
    <lineage>
        <taxon>Bacteria</taxon>
        <taxon>Thermotogati</taxon>
        <taxon>Thermotogota</taxon>
        <taxon>Thermotogae</taxon>
        <taxon>Kosmotogales</taxon>
        <taxon>Kosmotogaceae</taxon>
        <taxon>Mesotoga</taxon>
    </lineage>
</organism>
<proteinExistence type="predicted"/>
<gene>
    <name evidence="1" type="ORF">MESINF_0931</name>
</gene>
<dbReference type="KEGG" id="minf:MESINF_0931"/>
<keyword evidence="2" id="KW-1185">Reference proteome</keyword>
<dbReference type="EMBL" id="LS974202">
    <property type="protein sequence ID" value="SSC12380.1"/>
    <property type="molecule type" value="Genomic_DNA"/>
</dbReference>
<name>A0A7Z7LE87_9BACT</name>
<evidence type="ECO:0000313" key="2">
    <source>
        <dbReference type="Proteomes" id="UP000250796"/>
    </source>
</evidence>